<organism evidence="1 2">
    <name type="scientific">Artomyces pyxidatus</name>
    <dbReference type="NCBI Taxonomy" id="48021"/>
    <lineage>
        <taxon>Eukaryota</taxon>
        <taxon>Fungi</taxon>
        <taxon>Dikarya</taxon>
        <taxon>Basidiomycota</taxon>
        <taxon>Agaricomycotina</taxon>
        <taxon>Agaricomycetes</taxon>
        <taxon>Russulales</taxon>
        <taxon>Auriscalpiaceae</taxon>
        <taxon>Artomyces</taxon>
    </lineage>
</organism>
<evidence type="ECO:0000313" key="2">
    <source>
        <dbReference type="Proteomes" id="UP000814140"/>
    </source>
</evidence>
<accession>A0ACB8TE34</accession>
<evidence type="ECO:0000313" key="1">
    <source>
        <dbReference type="EMBL" id="KAI0066694.1"/>
    </source>
</evidence>
<keyword evidence="2" id="KW-1185">Reference proteome</keyword>
<dbReference type="EMBL" id="MU277192">
    <property type="protein sequence ID" value="KAI0066694.1"/>
    <property type="molecule type" value="Genomic_DNA"/>
</dbReference>
<protein>
    <submittedName>
        <fullName evidence="1">Uncharacterized protein</fullName>
    </submittedName>
</protein>
<comment type="caution">
    <text evidence="1">The sequence shown here is derived from an EMBL/GenBank/DDBJ whole genome shotgun (WGS) entry which is preliminary data.</text>
</comment>
<name>A0ACB8TE34_9AGAM</name>
<proteinExistence type="predicted"/>
<reference evidence="1" key="2">
    <citation type="journal article" date="2022" name="New Phytol.">
        <title>Evolutionary transition to the ectomycorrhizal habit in the genomes of a hyperdiverse lineage of mushroom-forming fungi.</title>
        <authorList>
            <person name="Looney B."/>
            <person name="Miyauchi S."/>
            <person name="Morin E."/>
            <person name="Drula E."/>
            <person name="Courty P.E."/>
            <person name="Kohler A."/>
            <person name="Kuo A."/>
            <person name="LaButti K."/>
            <person name="Pangilinan J."/>
            <person name="Lipzen A."/>
            <person name="Riley R."/>
            <person name="Andreopoulos W."/>
            <person name="He G."/>
            <person name="Johnson J."/>
            <person name="Nolan M."/>
            <person name="Tritt A."/>
            <person name="Barry K.W."/>
            <person name="Grigoriev I.V."/>
            <person name="Nagy L.G."/>
            <person name="Hibbett D."/>
            <person name="Henrissat B."/>
            <person name="Matheny P.B."/>
            <person name="Labbe J."/>
            <person name="Martin F.M."/>
        </authorList>
    </citation>
    <scope>NUCLEOTIDE SEQUENCE</scope>
    <source>
        <strain evidence="1">HHB10654</strain>
    </source>
</reference>
<reference evidence="1" key="1">
    <citation type="submission" date="2021-03" db="EMBL/GenBank/DDBJ databases">
        <authorList>
            <consortium name="DOE Joint Genome Institute"/>
            <person name="Ahrendt S."/>
            <person name="Looney B.P."/>
            <person name="Miyauchi S."/>
            <person name="Morin E."/>
            <person name="Drula E."/>
            <person name="Courty P.E."/>
            <person name="Chicoki N."/>
            <person name="Fauchery L."/>
            <person name="Kohler A."/>
            <person name="Kuo A."/>
            <person name="Labutti K."/>
            <person name="Pangilinan J."/>
            <person name="Lipzen A."/>
            <person name="Riley R."/>
            <person name="Andreopoulos W."/>
            <person name="He G."/>
            <person name="Johnson J."/>
            <person name="Barry K.W."/>
            <person name="Grigoriev I.V."/>
            <person name="Nagy L."/>
            <person name="Hibbett D."/>
            <person name="Henrissat B."/>
            <person name="Matheny P.B."/>
            <person name="Labbe J."/>
            <person name="Martin F."/>
        </authorList>
    </citation>
    <scope>NUCLEOTIDE SEQUENCE</scope>
    <source>
        <strain evidence="1">HHB10654</strain>
    </source>
</reference>
<sequence>MNFSYSTPGGRGRPTLSRTESMLMSRRRGAQALSCCTSSRSLTPGCIARWTRHPSESTLKYAAWRRFHLVFDQFVSVSHAMITTGLLYNRREPSYTHLLFT</sequence>
<gene>
    <name evidence="1" type="ORF">BV25DRAFT_1418289</name>
</gene>
<dbReference type="Proteomes" id="UP000814140">
    <property type="component" value="Unassembled WGS sequence"/>
</dbReference>